<evidence type="ECO:0000256" key="1">
    <source>
        <dbReference type="ARBA" id="ARBA00024353"/>
    </source>
</evidence>
<dbReference type="EMBL" id="CP034413">
    <property type="protein sequence ID" value="QCI59400.1"/>
    <property type="molecule type" value="Genomic_DNA"/>
</dbReference>
<dbReference type="InterPro" id="IPR041916">
    <property type="entry name" value="Anti_sigma_zinc_sf"/>
</dbReference>
<accession>A0A4D7AUW5</accession>
<comment type="similarity">
    <text evidence="1">Belongs to the zinc-associated anti-sigma factor (ZAS) superfamily. Anti-sigma-W factor family.</text>
</comment>
<evidence type="ECO:0000313" key="5">
    <source>
        <dbReference type="Proteomes" id="UP000298642"/>
    </source>
</evidence>
<dbReference type="Proteomes" id="UP000298642">
    <property type="component" value="Chromosome"/>
</dbReference>
<proteinExistence type="inferred from homology"/>
<dbReference type="InterPro" id="IPR027383">
    <property type="entry name" value="Znf_put"/>
</dbReference>
<reference evidence="5" key="1">
    <citation type="submission" date="2018-12" db="EMBL/GenBank/DDBJ databases">
        <title>Dusodibacter welbiota gen. nov., sp. nov., isolated from human faeces and emended description of the Oscillibacter genus.</title>
        <authorList>
            <person name="Le Roy T."/>
            <person name="Van der Smissen P."/>
            <person name="Delzenne N."/>
            <person name="Muccioli G."/>
            <person name="Collet J.F."/>
            <person name="Cani P.D."/>
        </authorList>
    </citation>
    <scope>NUCLEOTIDE SEQUENCE [LARGE SCALE GENOMIC DNA]</scope>
    <source>
        <strain evidence="5">J115</strain>
    </source>
</reference>
<dbReference type="Gene3D" id="1.10.10.1320">
    <property type="entry name" value="Anti-sigma factor, zinc-finger domain"/>
    <property type="match status" value="1"/>
</dbReference>
<keyword evidence="5" id="KW-1185">Reference proteome</keyword>
<dbReference type="AlphaFoldDB" id="A0A4D7AUW5"/>
<protein>
    <recommendedName>
        <fullName evidence="2">Anti-sigma-W factor RsiW</fullName>
    </recommendedName>
</protein>
<evidence type="ECO:0000259" key="3">
    <source>
        <dbReference type="Pfam" id="PF13490"/>
    </source>
</evidence>
<sequence>MTYCKEFSALLDPYIDGELSPEETARVREHLHTCDGCRAYVQAALAIRDAFPEAEDTPVPDGFAAGVMAAIRADAAPGSAGDPGGQRRCSPWPPAVPSWCWPSPACPAPAAPL</sequence>
<dbReference type="Pfam" id="PF13490">
    <property type="entry name" value="zf-HC2"/>
    <property type="match status" value="1"/>
</dbReference>
<gene>
    <name evidence="4" type="ORF">EIO64_09420</name>
</gene>
<name>A0A4D7AUW5_9FIRM</name>
<evidence type="ECO:0000256" key="2">
    <source>
        <dbReference type="ARBA" id="ARBA00024438"/>
    </source>
</evidence>
<organism evidence="4 5">
    <name type="scientific">Dysosmobacter welbionis</name>
    <dbReference type="NCBI Taxonomy" id="2093857"/>
    <lineage>
        <taxon>Bacteria</taxon>
        <taxon>Bacillati</taxon>
        <taxon>Bacillota</taxon>
        <taxon>Clostridia</taxon>
        <taxon>Eubacteriales</taxon>
        <taxon>Oscillospiraceae</taxon>
        <taxon>Dysosmobacter</taxon>
    </lineage>
</organism>
<evidence type="ECO:0000313" key="4">
    <source>
        <dbReference type="EMBL" id="QCI59400.1"/>
    </source>
</evidence>
<feature type="domain" description="Putative zinc-finger" evidence="3">
    <location>
        <begin position="4"/>
        <end position="38"/>
    </location>
</feature>
<dbReference type="RefSeq" id="WP_136891263.1">
    <property type="nucleotide sequence ID" value="NZ_CP034413.3"/>
</dbReference>
<dbReference type="KEGG" id="obj:EIO64_09420"/>